<gene>
    <name evidence="1" type="ORF">PCOR1329_LOCUS29309</name>
</gene>
<proteinExistence type="predicted"/>
<evidence type="ECO:0000313" key="2">
    <source>
        <dbReference type="Proteomes" id="UP001189429"/>
    </source>
</evidence>
<dbReference type="Proteomes" id="UP001189429">
    <property type="component" value="Unassembled WGS sequence"/>
</dbReference>
<name>A0ABN9SH29_9DINO</name>
<accession>A0ABN9SH29</accession>
<protein>
    <submittedName>
        <fullName evidence="1">Uncharacterized protein</fullName>
    </submittedName>
</protein>
<evidence type="ECO:0000313" key="1">
    <source>
        <dbReference type="EMBL" id="CAK0830771.1"/>
    </source>
</evidence>
<sequence>MLNTGSMICTSQIVAAPRTLPLTATPDQIVSTFSGRGNPKMGSGNEPNANAIYIYIYPSRVSMPMSESASTNTLSNSIMLRPFNPSAFTSSSTSFCLDSYSSTAASSSPRIICFFCRMDLIFFKAQSLLRGPNIPRHCLQHVSCAL</sequence>
<keyword evidence="2" id="KW-1185">Reference proteome</keyword>
<dbReference type="EMBL" id="CAUYUJ010011013">
    <property type="protein sequence ID" value="CAK0830771.1"/>
    <property type="molecule type" value="Genomic_DNA"/>
</dbReference>
<reference evidence="1" key="1">
    <citation type="submission" date="2023-10" db="EMBL/GenBank/DDBJ databases">
        <authorList>
            <person name="Chen Y."/>
            <person name="Shah S."/>
            <person name="Dougan E. K."/>
            <person name="Thang M."/>
            <person name="Chan C."/>
        </authorList>
    </citation>
    <scope>NUCLEOTIDE SEQUENCE [LARGE SCALE GENOMIC DNA]</scope>
</reference>
<organism evidence="1 2">
    <name type="scientific">Prorocentrum cordatum</name>
    <dbReference type="NCBI Taxonomy" id="2364126"/>
    <lineage>
        <taxon>Eukaryota</taxon>
        <taxon>Sar</taxon>
        <taxon>Alveolata</taxon>
        <taxon>Dinophyceae</taxon>
        <taxon>Prorocentrales</taxon>
        <taxon>Prorocentraceae</taxon>
        <taxon>Prorocentrum</taxon>
    </lineage>
</organism>
<comment type="caution">
    <text evidence="1">The sequence shown here is derived from an EMBL/GenBank/DDBJ whole genome shotgun (WGS) entry which is preliminary data.</text>
</comment>